<protein>
    <submittedName>
        <fullName evidence="2">Uncharacterized protein</fullName>
    </submittedName>
</protein>
<evidence type="ECO:0000313" key="2">
    <source>
        <dbReference type="EMBL" id="KAK7258193.1"/>
    </source>
</evidence>
<gene>
    <name evidence="2" type="ORF">RIF29_32709</name>
</gene>
<accession>A0AAN9EJ32</accession>
<proteinExistence type="predicted"/>
<dbReference type="EMBL" id="JAYWIO010000006">
    <property type="protein sequence ID" value="KAK7258193.1"/>
    <property type="molecule type" value="Genomic_DNA"/>
</dbReference>
<evidence type="ECO:0000313" key="3">
    <source>
        <dbReference type="Proteomes" id="UP001372338"/>
    </source>
</evidence>
<keyword evidence="3" id="KW-1185">Reference proteome</keyword>
<reference evidence="2 3" key="1">
    <citation type="submission" date="2024-01" db="EMBL/GenBank/DDBJ databases">
        <title>The genomes of 5 underutilized Papilionoideae crops provide insights into root nodulation and disease resistanc.</title>
        <authorList>
            <person name="Yuan L."/>
        </authorList>
    </citation>
    <scope>NUCLEOTIDE SEQUENCE [LARGE SCALE GENOMIC DNA]</scope>
    <source>
        <strain evidence="2">ZHUSHIDOU_FW_LH</strain>
        <tissue evidence="2">Leaf</tissue>
    </source>
</reference>
<dbReference type="Proteomes" id="UP001372338">
    <property type="component" value="Unassembled WGS sequence"/>
</dbReference>
<dbReference type="AlphaFoldDB" id="A0AAN9EJ32"/>
<evidence type="ECO:0000256" key="1">
    <source>
        <dbReference type="SAM" id="MobiDB-lite"/>
    </source>
</evidence>
<name>A0AAN9EJ32_CROPI</name>
<comment type="caution">
    <text evidence="2">The sequence shown here is derived from an EMBL/GenBank/DDBJ whole genome shotgun (WGS) entry which is preliminary data.</text>
</comment>
<sequence length="123" mass="12490">MSSNSRSIRNREAHMESSSSIGFGSGSGAPPICGCMDYAVLRTVKKTGANQGLKFWGCRFYKNLGAEIDAGPCGAAARGAADIGAADAGAAWPVGAADAGAALGAEALDALGLPLFLPIWPWF</sequence>
<feature type="region of interest" description="Disordered" evidence="1">
    <location>
        <begin position="1"/>
        <end position="26"/>
    </location>
</feature>
<organism evidence="2 3">
    <name type="scientific">Crotalaria pallida</name>
    <name type="common">Smooth rattlebox</name>
    <name type="synonym">Crotalaria striata</name>
    <dbReference type="NCBI Taxonomy" id="3830"/>
    <lineage>
        <taxon>Eukaryota</taxon>
        <taxon>Viridiplantae</taxon>
        <taxon>Streptophyta</taxon>
        <taxon>Embryophyta</taxon>
        <taxon>Tracheophyta</taxon>
        <taxon>Spermatophyta</taxon>
        <taxon>Magnoliopsida</taxon>
        <taxon>eudicotyledons</taxon>
        <taxon>Gunneridae</taxon>
        <taxon>Pentapetalae</taxon>
        <taxon>rosids</taxon>
        <taxon>fabids</taxon>
        <taxon>Fabales</taxon>
        <taxon>Fabaceae</taxon>
        <taxon>Papilionoideae</taxon>
        <taxon>50 kb inversion clade</taxon>
        <taxon>genistoids sensu lato</taxon>
        <taxon>core genistoids</taxon>
        <taxon>Crotalarieae</taxon>
        <taxon>Crotalaria</taxon>
    </lineage>
</organism>